<keyword evidence="10" id="KW-1185">Reference proteome</keyword>
<name>A0A6M5Z4E5_9BACT</name>
<evidence type="ECO:0000256" key="7">
    <source>
        <dbReference type="ARBA" id="ARBA00022898"/>
    </source>
</evidence>
<evidence type="ECO:0000313" key="9">
    <source>
        <dbReference type="EMBL" id="QJX01288.1"/>
    </source>
</evidence>
<evidence type="ECO:0000256" key="8">
    <source>
        <dbReference type="RuleBase" id="RU003560"/>
    </source>
</evidence>
<evidence type="ECO:0000256" key="5">
    <source>
        <dbReference type="ARBA" id="ARBA00022576"/>
    </source>
</evidence>
<dbReference type="Proteomes" id="UP000503447">
    <property type="component" value="Chromosome"/>
</dbReference>
<evidence type="ECO:0000256" key="3">
    <source>
        <dbReference type="ARBA" id="ARBA00011881"/>
    </source>
</evidence>
<dbReference type="InterPro" id="IPR015421">
    <property type="entry name" value="PyrdxlP-dep_Trfase_major"/>
</dbReference>
<dbReference type="Gene3D" id="3.40.640.10">
    <property type="entry name" value="Type I PLP-dependent aspartate aminotransferase-like (Major domain)"/>
    <property type="match status" value="1"/>
</dbReference>
<dbReference type="AlphaFoldDB" id="A0A6M5Z4E5"/>
<comment type="cofactor">
    <cofactor evidence="1">
        <name>pyridoxal 5'-phosphate</name>
        <dbReference type="ChEBI" id="CHEBI:597326"/>
    </cofactor>
</comment>
<proteinExistence type="inferred from homology"/>
<dbReference type="InterPro" id="IPR005814">
    <property type="entry name" value="Aminotrans_3"/>
</dbReference>
<dbReference type="InterPro" id="IPR015424">
    <property type="entry name" value="PyrdxlP-dep_Trfase"/>
</dbReference>
<evidence type="ECO:0000256" key="6">
    <source>
        <dbReference type="ARBA" id="ARBA00022679"/>
    </source>
</evidence>
<dbReference type="RefSeq" id="WP_171475866.1">
    <property type="nucleotide sequence ID" value="NZ_CP053452.2"/>
</dbReference>
<dbReference type="SUPFAM" id="SSF53383">
    <property type="entry name" value="PLP-dependent transferases"/>
    <property type="match status" value="1"/>
</dbReference>
<evidence type="ECO:0000313" key="10">
    <source>
        <dbReference type="Proteomes" id="UP000503447"/>
    </source>
</evidence>
<dbReference type="Pfam" id="PF00202">
    <property type="entry name" value="Aminotran_3"/>
    <property type="match status" value="1"/>
</dbReference>
<protein>
    <recommendedName>
        <fullName evidence="4">alanine--glyoxylate transaminase</fullName>
        <ecNumber evidence="4">2.6.1.44</ecNumber>
    </recommendedName>
</protein>
<accession>A0A6M5Z4E5</accession>
<organism evidence="9 10">
    <name type="scientific">Frigoriglobus tundricola</name>
    <dbReference type="NCBI Taxonomy" id="2774151"/>
    <lineage>
        <taxon>Bacteria</taxon>
        <taxon>Pseudomonadati</taxon>
        <taxon>Planctomycetota</taxon>
        <taxon>Planctomycetia</taxon>
        <taxon>Gemmatales</taxon>
        <taxon>Gemmataceae</taxon>
        <taxon>Frigoriglobus</taxon>
    </lineage>
</organism>
<gene>
    <name evidence="9" type="ORF">FTUN_8930</name>
</gene>
<dbReference type="PANTHER" id="PTHR45688">
    <property type="match status" value="1"/>
</dbReference>
<dbReference type="Gene3D" id="3.90.1150.10">
    <property type="entry name" value="Aspartate Aminotransferase, domain 1"/>
    <property type="match status" value="1"/>
</dbReference>
<dbReference type="EC" id="2.6.1.44" evidence="4"/>
<keyword evidence="5" id="KW-0032">Aminotransferase</keyword>
<keyword evidence="7 8" id="KW-0663">Pyridoxal phosphate</keyword>
<dbReference type="PIRSF" id="PIRSF000521">
    <property type="entry name" value="Transaminase_4ab_Lys_Orn"/>
    <property type="match status" value="1"/>
</dbReference>
<dbReference type="CDD" id="cd00610">
    <property type="entry name" value="OAT_like"/>
    <property type="match status" value="1"/>
</dbReference>
<dbReference type="KEGG" id="ftj:FTUN_8930"/>
<evidence type="ECO:0000256" key="2">
    <source>
        <dbReference type="ARBA" id="ARBA00008954"/>
    </source>
</evidence>
<dbReference type="PANTHER" id="PTHR45688:SF3">
    <property type="entry name" value="ALANINE--GLYOXYLATE AMINOTRANSFERASE 2, MITOCHONDRIAL"/>
    <property type="match status" value="1"/>
</dbReference>
<evidence type="ECO:0000256" key="1">
    <source>
        <dbReference type="ARBA" id="ARBA00001933"/>
    </source>
</evidence>
<dbReference type="GO" id="GO:0030170">
    <property type="term" value="F:pyridoxal phosphate binding"/>
    <property type="evidence" value="ECO:0007669"/>
    <property type="project" value="InterPro"/>
</dbReference>
<dbReference type="InterPro" id="IPR015422">
    <property type="entry name" value="PyrdxlP-dep_Trfase_small"/>
</dbReference>
<comment type="similarity">
    <text evidence="2 8">Belongs to the class-III pyridoxal-phosphate-dependent aminotransferase family.</text>
</comment>
<keyword evidence="6" id="KW-0808">Transferase</keyword>
<evidence type="ECO:0000256" key="4">
    <source>
        <dbReference type="ARBA" id="ARBA00013049"/>
    </source>
</evidence>
<dbReference type="GO" id="GO:0008453">
    <property type="term" value="F:alanine-glyoxylate transaminase activity"/>
    <property type="evidence" value="ECO:0007669"/>
    <property type="project" value="UniProtKB-EC"/>
</dbReference>
<sequence>MGPTERALATKRDFLVPCVYHFYQRPPVLVRGAGAFLFDADGKRYLDCFAGVTVMNAGHSNPAIIEPVVEQLRALVHATSVYLTEPVLELAWAIAELAPPGLRRSFFCASGSEANEGAIMLAALATGRKEYVSLDGALHGRTKAAINANGLEMWRTDPFPLADFHRVPGPRHPDSLPGLERLLRRETVAAVLAEPVQGNGGIVVPPDGYWSELRRLCTKYGTLLIADEIQTAWNRTGRWFATTHWNVVPDIVTVAKALGNGFPIAAYLTTDTIAAKYTRPGAATFGGNLVSCRAALATLRFHQEHRLGERSARLGEHLRARLRAVQHRRGVIADVRGLGLMVAAELDAGPNSAALTDAVLEQMKDAGYLLGKCGPGRNVLAFLPPLVVEPNDLDRMIDDLDRTLASVA</sequence>
<reference evidence="10" key="1">
    <citation type="submission" date="2020-05" db="EMBL/GenBank/DDBJ databases">
        <title>Frigoriglobus tundricola gen. nov., sp. nov., a psychrotolerant cellulolytic planctomycete of the family Gemmataceae with two divergent copies of 16S rRNA gene.</title>
        <authorList>
            <person name="Kulichevskaya I.S."/>
            <person name="Ivanova A.A."/>
            <person name="Naumoff D.G."/>
            <person name="Beletsky A.V."/>
            <person name="Rijpstra W.I.C."/>
            <person name="Sinninghe Damste J.S."/>
            <person name="Mardanov A.V."/>
            <person name="Ravin N.V."/>
            <person name="Dedysh S.N."/>
        </authorList>
    </citation>
    <scope>NUCLEOTIDE SEQUENCE [LARGE SCALE GENOMIC DNA]</scope>
    <source>
        <strain evidence="10">PL17</strain>
    </source>
</reference>
<comment type="subunit">
    <text evidence="3">Homotetramer.</text>
</comment>
<dbReference type="EMBL" id="CP053452">
    <property type="protein sequence ID" value="QJX01288.1"/>
    <property type="molecule type" value="Genomic_DNA"/>
</dbReference>
<dbReference type="FunFam" id="3.40.640.10:FF:000004">
    <property type="entry name" value="Acetylornithine aminotransferase"/>
    <property type="match status" value="1"/>
</dbReference>